<dbReference type="NCBIfam" id="TIGR03359">
    <property type="entry name" value="VI_chp_6"/>
    <property type="match status" value="1"/>
</dbReference>
<reference evidence="1 2" key="1">
    <citation type="submission" date="2018-08" db="EMBL/GenBank/DDBJ databases">
        <authorList>
            <person name="Khan S.A."/>
            <person name="Jeon C.O."/>
            <person name="Chun B.H."/>
            <person name="Jeong S.E."/>
        </authorList>
    </citation>
    <scope>NUCLEOTIDE SEQUENCE [LARGE SCALE GENOMIC DNA]</scope>
    <source>
        <strain evidence="1 2">S-16</strain>
    </source>
</reference>
<keyword evidence="2" id="KW-1185">Reference proteome</keyword>
<sequence>MHGLLPSYERELAFLRSHAGEFAQRYPKIASQLLLNGEVGEDPHVERLIQSFALLSARIHKRLDDDFPLFTESLLDVLYPHYLRPFPSCSIACFDASANASQLTKPVKVERGTSLNTRPVRGVPCKFKTAYDVDLLPVRVTAAGFRGTAAAPDGTVVPKGATSCFFIQLELTSAQATWASLGMQSLRVYLDGEPSQVSVLREALCGRVLGALVQTAPTGPWQRGGKSLPQAVGFEEHEALIDFDARSHPAYRLLTEYFAFPEKFNFVDLPCPKAMAESGARTVTLHYMMSGLRSDSDDAQLLETLDEKNIVLGCTPVVNLFAQRADPIRITHTGNSYPVLPDARRAFGYEVHSVDRVFRVQQTPQGESIAEFRPFYSLQHDHLLREGESGGRYWYVHRDETLAQQSPGYETELSIVDIDFDPAAPQTDTLSVDVTATNRDLPSLLSFGQSGGDLFMEGGSVAREIRLMRKPTLSHRFESGRGAHWRLISHLSLNHLTLSSGGIDALKELLRLYDLPRSAASRRQLDGIVAIDFKPANACLPGNPFPVFVRGTEIVLSVDEQNFVGIGLRLFAQVLDHFFGLYAHANSFTQLKLVSSRTHEELIACPRRSGHSPLV</sequence>
<dbReference type="PANTHER" id="PTHR35370:SF1">
    <property type="entry name" value="TYPE VI SECRETION SYSTEM COMPONENT TSSF1"/>
    <property type="match status" value="1"/>
</dbReference>
<dbReference type="InterPro" id="IPR010272">
    <property type="entry name" value="T6SS_TssF"/>
</dbReference>
<dbReference type="PIRSF" id="PIRSF028304">
    <property type="entry name" value="UCP028304"/>
    <property type="match status" value="1"/>
</dbReference>
<protein>
    <submittedName>
        <fullName evidence="1">Type VI secretion system baseplate subunit TssF</fullName>
    </submittedName>
</protein>
<gene>
    <name evidence="1" type="primary">tssF</name>
    <name evidence="1" type="ORF">DZC73_16570</name>
</gene>
<reference evidence="1 2" key="2">
    <citation type="submission" date="2018-12" db="EMBL/GenBank/DDBJ databases">
        <title>Rhizobacter gummiphilus sp. nov., a rubber-degrading bacterium isolated from the soil of a botanical garden in Japan.</title>
        <authorList>
            <person name="Shunsuke S.S."/>
        </authorList>
    </citation>
    <scope>NUCLEOTIDE SEQUENCE [LARGE SCALE GENOMIC DNA]</scope>
    <source>
        <strain evidence="1 2">S-16</strain>
    </source>
</reference>
<dbReference type="Proteomes" id="UP000267464">
    <property type="component" value="Unassembled WGS sequence"/>
</dbReference>
<evidence type="ECO:0000313" key="1">
    <source>
        <dbReference type="EMBL" id="RQP23738.1"/>
    </source>
</evidence>
<accession>A0A3N7HNH0</accession>
<dbReference type="AlphaFoldDB" id="A0A3N7HNH0"/>
<dbReference type="RefSeq" id="WP_124541462.1">
    <property type="nucleotide sequence ID" value="NZ_QUSW01000004.1"/>
</dbReference>
<evidence type="ECO:0000313" key="2">
    <source>
        <dbReference type="Proteomes" id="UP000267464"/>
    </source>
</evidence>
<proteinExistence type="predicted"/>
<comment type="caution">
    <text evidence="1">The sequence shown here is derived from an EMBL/GenBank/DDBJ whole genome shotgun (WGS) entry which is preliminary data.</text>
</comment>
<dbReference type="OrthoDB" id="9763676at2"/>
<name>A0A3N7HNH0_9BURK</name>
<dbReference type="Pfam" id="PF05947">
    <property type="entry name" value="T6SS_TssF"/>
    <property type="match status" value="1"/>
</dbReference>
<dbReference type="EMBL" id="QUSW01000004">
    <property type="protein sequence ID" value="RQP23738.1"/>
    <property type="molecule type" value="Genomic_DNA"/>
</dbReference>
<dbReference type="PANTHER" id="PTHR35370">
    <property type="entry name" value="CYTOPLASMIC PROTEIN-RELATED-RELATED"/>
    <property type="match status" value="1"/>
</dbReference>
<organism evidence="1 2">
    <name type="scientific">Piscinibacter terrae</name>
    <dbReference type="NCBI Taxonomy" id="2496871"/>
    <lineage>
        <taxon>Bacteria</taxon>
        <taxon>Pseudomonadati</taxon>
        <taxon>Pseudomonadota</taxon>
        <taxon>Betaproteobacteria</taxon>
        <taxon>Burkholderiales</taxon>
        <taxon>Sphaerotilaceae</taxon>
        <taxon>Piscinibacter</taxon>
    </lineage>
</organism>